<dbReference type="InterPro" id="IPR043136">
    <property type="entry name" value="B30.2/SPRY_sf"/>
</dbReference>
<organism evidence="2 3">
    <name type="scientific">Tropilaelaps mercedesae</name>
    <dbReference type="NCBI Taxonomy" id="418985"/>
    <lineage>
        <taxon>Eukaryota</taxon>
        <taxon>Metazoa</taxon>
        <taxon>Ecdysozoa</taxon>
        <taxon>Arthropoda</taxon>
        <taxon>Chelicerata</taxon>
        <taxon>Arachnida</taxon>
        <taxon>Acari</taxon>
        <taxon>Parasitiformes</taxon>
        <taxon>Mesostigmata</taxon>
        <taxon>Gamasina</taxon>
        <taxon>Dermanyssoidea</taxon>
        <taxon>Laelapidae</taxon>
        <taxon>Tropilaelaps</taxon>
    </lineage>
</organism>
<dbReference type="EMBL" id="MNPL01002190">
    <property type="protein sequence ID" value="OQR78470.1"/>
    <property type="molecule type" value="Genomic_DNA"/>
</dbReference>
<dbReference type="SUPFAM" id="SSF49899">
    <property type="entry name" value="Concanavalin A-like lectins/glucanases"/>
    <property type="match status" value="1"/>
</dbReference>
<sequence length="378" mass="41687">MTVWISLLQSSSAPSHFGPRCHNRDVIGIGMHFAQRGVSELTNNVSVFFTHNGKEFGARNVVLFGQRFVPAVSLNQPGERVRFKFDATWPPQPRDDSEEMQCDHFDDLWDRLNDVRLNGDIIEYAGSGICNNDVGFAQATQPLTPSQHYFELEILDPGESCYIAIGVAHRQYPCKQHPGWSKGSIAYHADDGEVFVENGTGEWRAPMCGRGDRMGCGILFPSNLEEARFSIEECAAAAAAPSAAAGSGPVEARDGGRGGADNPGVRCRAVVHDSRLVIQCRRRGDNQRYHIHRQLQPPANAGGNPAGVELWSQSRVEIEDYVPHEQLDCGVRVKVFFTRNGQIICTKEMALPQEGFFPTVGLLSRGERIRVDLQPLSG</sequence>
<dbReference type="PANTHER" id="PTHR12864">
    <property type="entry name" value="RAN BINDING PROTEIN 9-RELATED"/>
    <property type="match status" value="1"/>
</dbReference>
<name>A0A1V9XYD2_9ACAR</name>
<dbReference type="Gene3D" id="2.60.120.920">
    <property type="match status" value="2"/>
</dbReference>
<comment type="caution">
    <text evidence="2">The sequence shown here is derived from an EMBL/GenBank/DDBJ whole genome shotgun (WGS) entry which is preliminary data.</text>
</comment>
<dbReference type="AlphaFoldDB" id="A0A1V9XYD2"/>
<evidence type="ECO:0000313" key="3">
    <source>
        <dbReference type="Proteomes" id="UP000192247"/>
    </source>
</evidence>
<dbReference type="STRING" id="418985.A0A1V9XYD2"/>
<dbReference type="InterPro" id="IPR050618">
    <property type="entry name" value="Ubq-SigPath_Reg"/>
</dbReference>
<gene>
    <name evidence="2" type="ORF">BIW11_06388</name>
</gene>
<protein>
    <submittedName>
        <fullName evidence="2">SPRY domain-containing protein 3-like</fullName>
    </submittedName>
</protein>
<feature type="domain" description="SPRY" evidence="1">
    <location>
        <begin position="145"/>
        <end position="377"/>
    </location>
</feature>
<dbReference type="Proteomes" id="UP000192247">
    <property type="component" value="Unassembled WGS sequence"/>
</dbReference>
<proteinExistence type="predicted"/>
<dbReference type="OrthoDB" id="25503at2759"/>
<accession>A0A1V9XYD2</accession>
<dbReference type="InterPro" id="IPR013320">
    <property type="entry name" value="ConA-like_dom_sf"/>
</dbReference>
<evidence type="ECO:0000259" key="1">
    <source>
        <dbReference type="SMART" id="SM00449"/>
    </source>
</evidence>
<dbReference type="Pfam" id="PF00622">
    <property type="entry name" value="SPRY"/>
    <property type="match status" value="1"/>
</dbReference>
<reference evidence="2 3" key="1">
    <citation type="journal article" date="2017" name="Gigascience">
        <title>Draft genome of the honey bee ectoparasitic mite, Tropilaelaps mercedesae, is shaped by the parasitic life history.</title>
        <authorList>
            <person name="Dong X."/>
            <person name="Armstrong S.D."/>
            <person name="Xia D."/>
            <person name="Makepeace B.L."/>
            <person name="Darby A.C."/>
            <person name="Kadowaki T."/>
        </authorList>
    </citation>
    <scope>NUCLEOTIDE SEQUENCE [LARGE SCALE GENOMIC DNA]</scope>
    <source>
        <strain evidence="2">Wuxi-XJTLU</strain>
    </source>
</reference>
<evidence type="ECO:0000313" key="2">
    <source>
        <dbReference type="EMBL" id="OQR78470.1"/>
    </source>
</evidence>
<dbReference type="InterPro" id="IPR003877">
    <property type="entry name" value="SPRY_dom"/>
</dbReference>
<keyword evidence="3" id="KW-1185">Reference proteome</keyword>
<dbReference type="SMART" id="SM00449">
    <property type="entry name" value="SPRY"/>
    <property type="match status" value="1"/>
</dbReference>
<dbReference type="InParanoid" id="A0A1V9XYD2"/>